<name>A0A318LF15_9PSEU</name>
<comment type="caution">
    <text evidence="2">The sequence shown here is derived from an EMBL/GenBank/DDBJ whole genome shotgun (WGS) entry which is preliminary data.</text>
</comment>
<dbReference type="InterPro" id="IPR052336">
    <property type="entry name" value="MlaD_Phospholipid_Transporter"/>
</dbReference>
<organism evidence="2 3">
    <name type="scientific">Prauserella flavalba</name>
    <dbReference type="NCBI Taxonomy" id="1477506"/>
    <lineage>
        <taxon>Bacteria</taxon>
        <taxon>Bacillati</taxon>
        <taxon>Actinomycetota</taxon>
        <taxon>Actinomycetes</taxon>
        <taxon>Pseudonocardiales</taxon>
        <taxon>Pseudonocardiaceae</taxon>
        <taxon>Prauserella</taxon>
    </lineage>
</organism>
<dbReference type="GO" id="GO:0005548">
    <property type="term" value="F:phospholipid transporter activity"/>
    <property type="evidence" value="ECO:0007669"/>
    <property type="project" value="TreeGrafter"/>
</dbReference>
<evidence type="ECO:0000259" key="1">
    <source>
        <dbReference type="Pfam" id="PF02470"/>
    </source>
</evidence>
<evidence type="ECO:0000313" key="2">
    <source>
        <dbReference type="EMBL" id="PXY25470.1"/>
    </source>
</evidence>
<sequence>MSTQRKPRRLFRAWERMKNEPGLGRNVAVTVALFVLAGVAGGIILTNQRFNWPWEDEFTFYVTLQSSPGVSPGNGQEVRIAGVQVGDIRSVEVDDHGDAKLGLAIDPQYHVYDNAKVVLRPKSPVNEMYMELNPGGPPGKELKDDDVLPVANSARPIQVDEVLGHLDVNTREALTSLLSESDVALAKAPEQLPAGVDATDQVVRNLRPVTEALQTRKDTLAKLVTSLQQIASSVGGDDVRLSELATALQRTLDTVGRRNDSLDATLATLPEVTSQLKQATDAVQGLSDQLDPTLDNLHKATGTLPDSLSRLTSTVDRVGSTVDAAAPVVAKARPVVADLRPFVGKLNEALPALGSITKNLDPVTGNLVSYLNDLGAFVVQTRSVTSLTDSNAGVLRAQVGIAPSSIPTDLLNFLSTPKPGR</sequence>
<dbReference type="PANTHER" id="PTHR33371:SF4">
    <property type="entry name" value="INTERMEMBRANE PHOSPHOLIPID TRANSPORT SYSTEM BINDING PROTEIN MLAD"/>
    <property type="match status" value="1"/>
</dbReference>
<dbReference type="RefSeq" id="WP_110341054.1">
    <property type="nucleotide sequence ID" value="NZ_JBHVKT010000006.1"/>
</dbReference>
<gene>
    <name evidence="2" type="ORF">BA062_25170</name>
</gene>
<dbReference type="PANTHER" id="PTHR33371">
    <property type="entry name" value="INTERMEMBRANE PHOSPHOLIPID TRANSPORT SYSTEM BINDING PROTEIN MLAD-RELATED"/>
    <property type="match status" value="1"/>
</dbReference>
<proteinExistence type="predicted"/>
<reference evidence="2 3" key="1">
    <citation type="submission" date="2016-07" db="EMBL/GenBank/DDBJ databases">
        <title>Draft genome sequence of Prauserella sp. YIM 121212, isolated from alkaline soil.</title>
        <authorList>
            <person name="Ruckert C."/>
            <person name="Albersmeier A."/>
            <person name="Jiang C.-L."/>
            <person name="Jiang Y."/>
            <person name="Kalinowski J."/>
            <person name="Schneider O."/>
            <person name="Winkler A."/>
            <person name="Zotchev S.B."/>
        </authorList>
    </citation>
    <scope>NUCLEOTIDE SEQUENCE [LARGE SCALE GENOMIC DNA]</scope>
    <source>
        <strain evidence="2 3">YIM 121212</strain>
    </source>
</reference>
<dbReference type="AlphaFoldDB" id="A0A318LF15"/>
<dbReference type="OrthoDB" id="5242258at2"/>
<dbReference type="Pfam" id="PF02470">
    <property type="entry name" value="MlaD"/>
    <property type="match status" value="1"/>
</dbReference>
<dbReference type="InterPro" id="IPR003399">
    <property type="entry name" value="Mce/MlaD"/>
</dbReference>
<protein>
    <recommendedName>
        <fullName evidence="1">Mce/MlaD domain-containing protein</fullName>
    </recommendedName>
</protein>
<evidence type="ECO:0000313" key="3">
    <source>
        <dbReference type="Proteomes" id="UP000247892"/>
    </source>
</evidence>
<dbReference type="Proteomes" id="UP000247892">
    <property type="component" value="Unassembled WGS sequence"/>
</dbReference>
<keyword evidence="3" id="KW-1185">Reference proteome</keyword>
<feature type="domain" description="Mce/MlaD" evidence="1">
    <location>
        <begin position="59"/>
        <end position="135"/>
    </location>
</feature>
<dbReference type="GO" id="GO:0005543">
    <property type="term" value="F:phospholipid binding"/>
    <property type="evidence" value="ECO:0007669"/>
    <property type="project" value="TreeGrafter"/>
</dbReference>
<dbReference type="EMBL" id="MASU01000012">
    <property type="protein sequence ID" value="PXY25470.1"/>
    <property type="molecule type" value="Genomic_DNA"/>
</dbReference>
<accession>A0A318LF15</accession>